<name>A0A061RXI7_9CHLO</name>
<sequence>MPSSRPYVADQAVFDVMHDYAYRFDLQTVLNHMLSDTFKDRPDDPITYWKEWLDKEGRKHINTCKEPSPPKDEAS</sequence>
<dbReference type="AlphaFoldDB" id="A0A061RXI7"/>
<dbReference type="EMBL" id="GBEZ01008932">
    <property type="protein sequence ID" value="JAC76633.1"/>
    <property type="molecule type" value="Transcribed_RNA"/>
</dbReference>
<dbReference type="SUPFAM" id="SSF47391">
    <property type="entry name" value="Dimerization-anchoring domain of cAMP-dependent PK regulatory subunit"/>
    <property type="match status" value="1"/>
</dbReference>
<reference evidence="1" key="1">
    <citation type="submission" date="2014-05" db="EMBL/GenBank/DDBJ databases">
        <title>The transcriptome of the halophilic microalga Tetraselmis sp. GSL018 isolated from the Great Salt Lake, Utah.</title>
        <authorList>
            <person name="Jinkerson R.E."/>
            <person name="D'Adamo S."/>
            <person name="Posewitz M.C."/>
        </authorList>
    </citation>
    <scope>NUCLEOTIDE SEQUENCE</scope>
    <source>
        <strain evidence="1">GSL018</strain>
    </source>
</reference>
<protein>
    <submittedName>
        <fullName evidence="1">Uncharacterized protein</fullName>
    </submittedName>
</protein>
<accession>A0A061RXI7</accession>
<proteinExistence type="predicted"/>
<evidence type="ECO:0000313" key="1">
    <source>
        <dbReference type="EMBL" id="JAC76633.1"/>
    </source>
</evidence>
<organism evidence="1">
    <name type="scientific">Tetraselmis sp. GSL018</name>
    <dbReference type="NCBI Taxonomy" id="582737"/>
    <lineage>
        <taxon>Eukaryota</taxon>
        <taxon>Viridiplantae</taxon>
        <taxon>Chlorophyta</taxon>
        <taxon>core chlorophytes</taxon>
        <taxon>Chlorodendrophyceae</taxon>
        <taxon>Chlorodendrales</taxon>
        <taxon>Chlorodendraceae</taxon>
        <taxon>Tetraselmis</taxon>
    </lineage>
</organism>
<gene>
    <name evidence="1" type="ORF">TSPGSL018_19675</name>
</gene>